<dbReference type="InterPro" id="IPR050492">
    <property type="entry name" value="Bact_metal-bind_prot9"/>
</dbReference>
<dbReference type="InterPro" id="IPR006127">
    <property type="entry name" value="ZnuA-like"/>
</dbReference>
<dbReference type="InterPro" id="IPR006128">
    <property type="entry name" value="Lipoprotein_PsaA-like"/>
</dbReference>
<reference evidence="7" key="2">
    <citation type="journal article" date="2021" name="Microbiol. Resour. Announc.">
        <title>Complete Genome Sequences of Three Human Oral Treponema parvum Isolates.</title>
        <authorList>
            <person name="Zeng H."/>
            <person name="Watt R.M."/>
        </authorList>
    </citation>
    <scope>NUCLEOTIDE SEQUENCE</scope>
    <source>
        <strain evidence="7">ATCC 700773</strain>
    </source>
</reference>
<keyword evidence="3 6" id="KW-0732">Signal</keyword>
<feature type="chain" id="PRO_5036731046" evidence="6">
    <location>
        <begin position="24"/>
        <end position="342"/>
    </location>
</feature>
<dbReference type="Gene3D" id="3.40.50.1980">
    <property type="entry name" value="Nitrogenase molybdenum iron protein domain"/>
    <property type="match status" value="2"/>
</dbReference>
<dbReference type="EMBL" id="CP054257">
    <property type="protein sequence ID" value="QTQ12047.1"/>
    <property type="molecule type" value="Genomic_DNA"/>
</dbReference>
<evidence type="ECO:0000256" key="1">
    <source>
        <dbReference type="ARBA" id="ARBA00011028"/>
    </source>
</evidence>
<sequence>MKKKLLLSLVCFSLIFAGALCFAAEVKNPAFSKAGKIKVVTTIFPIYDWVKNIAGENVDLTYLLEGGVDLHSWQPSAQDMVKITTSDVFIYVGGESDAWAENALKNAMNKDLIAVNLMDMLADKVRTEEIVEGMQAAEHDHDHDDDHEHDIADDSEHDHDDEEEEYDEHVWLSLKNAAAVCDGLSEIFCSLLPSKADTICSSAGAYIKKLSDLDKEYERTIKNSKKKVILVADRFPFRYLVDDYDLDYYAAFVGCSAETEASFKTVAFLSGKSDELGLNVILVMEKSDKKIADTVIKNSKKKDKKIMTLDSMQSVTAKQVADGASYYAIMKGNLDVLKKALN</sequence>
<dbReference type="Pfam" id="PF01297">
    <property type="entry name" value="ZnuA"/>
    <property type="match status" value="1"/>
</dbReference>
<feature type="compositionally biased region" description="Basic and acidic residues" evidence="5">
    <location>
        <begin position="137"/>
        <end position="158"/>
    </location>
</feature>
<dbReference type="GO" id="GO:0007155">
    <property type="term" value="P:cell adhesion"/>
    <property type="evidence" value="ECO:0007669"/>
    <property type="project" value="InterPro"/>
</dbReference>
<evidence type="ECO:0000256" key="2">
    <source>
        <dbReference type="ARBA" id="ARBA00022448"/>
    </source>
</evidence>
<feature type="signal peptide" evidence="6">
    <location>
        <begin position="1"/>
        <end position="23"/>
    </location>
</feature>
<feature type="region of interest" description="Disordered" evidence="5">
    <location>
        <begin position="137"/>
        <end position="166"/>
    </location>
</feature>
<dbReference type="Proteomes" id="UP000671995">
    <property type="component" value="Chromosome"/>
</dbReference>
<proteinExistence type="inferred from homology"/>
<comment type="similarity">
    <text evidence="1 4">Belongs to the bacterial solute-binding protein 9 family.</text>
</comment>
<evidence type="ECO:0000256" key="5">
    <source>
        <dbReference type="SAM" id="MobiDB-lite"/>
    </source>
</evidence>
<evidence type="ECO:0000313" key="7">
    <source>
        <dbReference type="EMBL" id="QTQ12047.1"/>
    </source>
</evidence>
<evidence type="ECO:0000313" key="8">
    <source>
        <dbReference type="Proteomes" id="UP000671995"/>
    </source>
</evidence>
<evidence type="ECO:0000256" key="6">
    <source>
        <dbReference type="SAM" id="SignalP"/>
    </source>
</evidence>
<accession>A0A975F087</accession>
<dbReference type="PANTHER" id="PTHR42953">
    <property type="entry name" value="HIGH-AFFINITY ZINC UPTAKE SYSTEM PROTEIN ZNUA-RELATED"/>
    <property type="match status" value="1"/>
</dbReference>
<evidence type="ECO:0000256" key="3">
    <source>
        <dbReference type="ARBA" id="ARBA00022729"/>
    </source>
</evidence>
<dbReference type="GO" id="GO:0046872">
    <property type="term" value="F:metal ion binding"/>
    <property type="evidence" value="ECO:0007669"/>
    <property type="project" value="InterPro"/>
</dbReference>
<dbReference type="PANTHER" id="PTHR42953:SF3">
    <property type="entry name" value="HIGH-AFFINITY ZINC UPTAKE SYSTEM PROTEIN ZNUA"/>
    <property type="match status" value="1"/>
</dbReference>
<protein>
    <submittedName>
        <fullName evidence="7">Zinc ABC transporter substrate-binding protein</fullName>
    </submittedName>
</protein>
<dbReference type="RefSeq" id="WP_210116761.1">
    <property type="nucleotide sequence ID" value="NZ_CP054257.1"/>
</dbReference>
<gene>
    <name evidence="7" type="ORF">HRI96_07475</name>
</gene>
<keyword evidence="2 4" id="KW-0813">Transport</keyword>
<dbReference type="SUPFAM" id="SSF53807">
    <property type="entry name" value="Helical backbone' metal receptor"/>
    <property type="match status" value="1"/>
</dbReference>
<reference evidence="7" key="1">
    <citation type="submission" date="2020-05" db="EMBL/GenBank/DDBJ databases">
        <authorList>
            <person name="Zeng H."/>
            <person name="Chan Y.K."/>
            <person name="Watt R.M."/>
        </authorList>
    </citation>
    <scope>NUCLEOTIDE SEQUENCE</scope>
    <source>
        <strain evidence="7">ATCC 700773</strain>
    </source>
</reference>
<evidence type="ECO:0000256" key="4">
    <source>
        <dbReference type="RuleBase" id="RU003512"/>
    </source>
</evidence>
<dbReference type="AlphaFoldDB" id="A0A975F087"/>
<dbReference type="GO" id="GO:0030001">
    <property type="term" value="P:metal ion transport"/>
    <property type="evidence" value="ECO:0007669"/>
    <property type="project" value="InterPro"/>
</dbReference>
<name>A0A975F087_9SPIR</name>
<dbReference type="PRINTS" id="PR00690">
    <property type="entry name" value="ADHESNFAMILY"/>
</dbReference>
<organism evidence="7 8">
    <name type="scientific">Treponema parvum</name>
    <dbReference type="NCBI Taxonomy" id="138851"/>
    <lineage>
        <taxon>Bacteria</taxon>
        <taxon>Pseudomonadati</taxon>
        <taxon>Spirochaetota</taxon>
        <taxon>Spirochaetia</taxon>
        <taxon>Spirochaetales</taxon>
        <taxon>Treponemataceae</taxon>
        <taxon>Treponema</taxon>
    </lineage>
</organism>